<dbReference type="InterPro" id="IPR019734">
    <property type="entry name" value="TPR_rpt"/>
</dbReference>
<name>A0A160TKK9_9ZZZZ</name>
<evidence type="ECO:0000256" key="1">
    <source>
        <dbReference type="ARBA" id="ARBA00022737"/>
    </source>
</evidence>
<proteinExistence type="predicted"/>
<dbReference type="PROSITE" id="PS50005">
    <property type="entry name" value="TPR"/>
    <property type="match status" value="1"/>
</dbReference>
<dbReference type="PANTHER" id="PTHR45586">
    <property type="entry name" value="TPR REPEAT-CONTAINING PROTEIN PA4667"/>
    <property type="match status" value="1"/>
</dbReference>
<protein>
    <submittedName>
        <fullName evidence="3">FIG140336: TPR domain protein</fullName>
    </submittedName>
</protein>
<keyword evidence="2" id="KW-0802">TPR repeat</keyword>
<dbReference type="AlphaFoldDB" id="A0A160TKK9"/>
<accession>A0A160TKK9</accession>
<evidence type="ECO:0000256" key="2">
    <source>
        <dbReference type="ARBA" id="ARBA00022803"/>
    </source>
</evidence>
<dbReference type="Pfam" id="PF13429">
    <property type="entry name" value="TPR_15"/>
    <property type="match status" value="1"/>
</dbReference>
<dbReference type="InterPro" id="IPR011990">
    <property type="entry name" value="TPR-like_helical_dom_sf"/>
</dbReference>
<dbReference type="SUPFAM" id="SSF48452">
    <property type="entry name" value="TPR-like"/>
    <property type="match status" value="2"/>
</dbReference>
<evidence type="ECO:0000313" key="3">
    <source>
        <dbReference type="EMBL" id="CUS45635.1"/>
    </source>
</evidence>
<gene>
    <name evidence="3" type="ORF">MGWOODY_Smn2039</name>
</gene>
<reference evidence="3" key="1">
    <citation type="submission" date="2015-10" db="EMBL/GenBank/DDBJ databases">
        <authorList>
            <person name="Gilbert D.G."/>
        </authorList>
    </citation>
    <scope>NUCLEOTIDE SEQUENCE</scope>
</reference>
<dbReference type="Gene3D" id="1.25.40.10">
    <property type="entry name" value="Tetratricopeptide repeat domain"/>
    <property type="match status" value="2"/>
</dbReference>
<dbReference type="InterPro" id="IPR051012">
    <property type="entry name" value="CellSynth/LPSAsmb/PSIAsmb"/>
</dbReference>
<keyword evidence="1" id="KW-0677">Repeat</keyword>
<dbReference type="EMBL" id="CZQE01000285">
    <property type="protein sequence ID" value="CUS45635.1"/>
    <property type="molecule type" value="Genomic_DNA"/>
</dbReference>
<sequence>MIARRAYREAMEAGDDLLADRAIVTLDAARAAPPDAILFSYARAVRAGDKKGAAAILTRIGAGPFDFVAGLLGAWAVYDAGGDPIAKLGESKSSPVARRYMAENRALLLIATGKVDEGAIALQALLGADQASLDLRINAAELLAAKGRADISRALLSGSDSAVVALRRTIGRGVPPSSAFGASRLFARLAADLSEGDPTPIVTALMRASLRLDPDNDRVRILLARALVRDGASERALALLDQVKPSSPFHESALEARVSVLSNAGEDAGALAAATALSSRKEATSADAVRVGDLLTSAGRFDDAARAYSLAIRRAGDTPSWTLFLQLGGTLDQAGRWPEARKALERAVEMAPEEPVALNYLGYARLEHGEDPAISITLLEKANALQPGDASIIDSLAWAYFKHGDTRRAVPMLELAARGQPANAAINEHLGDAYWSLGRRYEARYAWQAAAIVADAKDGPRIAAKIADGIRVQP</sequence>
<organism evidence="3">
    <name type="scientific">hydrothermal vent metagenome</name>
    <dbReference type="NCBI Taxonomy" id="652676"/>
    <lineage>
        <taxon>unclassified sequences</taxon>
        <taxon>metagenomes</taxon>
        <taxon>ecological metagenomes</taxon>
    </lineage>
</organism>
<dbReference type="PANTHER" id="PTHR45586:SF1">
    <property type="entry name" value="LIPOPOLYSACCHARIDE ASSEMBLY PROTEIN B"/>
    <property type="match status" value="1"/>
</dbReference>